<dbReference type="PROSITE" id="PS51704">
    <property type="entry name" value="GP_PDE"/>
    <property type="match status" value="1"/>
</dbReference>
<keyword evidence="3" id="KW-1185">Reference proteome</keyword>
<dbReference type="OrthoDB" id="384721at2"/>
<evidence type="ECO:0000313" key="3">
    <source>
        <dbReference type="Proteomes" id="UP000284407"/>
    </source>
</evidence>
<accession>A0A420DR43</accession>
<comment type="caution">
    <text evidence="2">The sequence shown here is derived from an EMBL/GenBank/DDBJ whole genome shotgun (WGS) entry which is preliminary data.</text>
</comment>
<protein>
    <submittedName>
        <fullName evidence="2">Glycerophosphoryl diester phosphodiesterase</fullName>
    </submittedName>
</protein>
<dbReference type="Pfam" id="PF03009">
    <property type="entry name" value="GDPD"/>
    <property type="match status" value="1"/>
</dbReference>
<dbReference type="PANTHER" id="PTHR46211:SF1">
    <property type="entry name" value="GLYCEROPHOSPHODIESTER PHOSPHODIESTERASE, CYTOPLASMIC"/>
    <property type="match status" value="1"/>
</dbReference>
<proteinExistence type="predicted"/>
<dbReference type="InterPro" id="IPR017946">
    <property type="entry name" value="PLC-like_Pdiesterase_TIM-brl"/>
</dbReference>
<feature type="domain" description="GP-PDE" evidence="1">
    <location>
        <begin position="12"/>
        <end position="256"/>
    </location>
</feature>
<dbReference type="AlphaFoldDB" id="A0A420DR43"/>
<sequence>MTTPVLPRSFALTPFAHRALHDVAKGRPENSRAAIRAAIAGGYGIEIDVQLSADGAAMVFHDYHLERLTEMQGAVQLFSADTLKSTALRGGNEGIPDLQEVLEIVAGQVPLLIELKDQDGAMGPKVGLLERATATALHGYKGDVAVMSFNPHAVAMMQALSPDVPRGLTTSAYRPDQWPLSAATCAVLRGIPDYTRVGASFISHEVDDLHSDRVSELKNAGAVINCWTVRSAAQEAKARRVVDTITFEGYAAVSGA</sequence>
<dbReference type="InterPro" id="IPR030395">
    <property type="entry name" value="GP_PDE_dom"/>
</dbReference>
<evidence type="ECO:0000313" key="2">
    <source>
        <dbReference type="EMBL" id="RKE96746.1"/>
    </source>
</evidence>
<dbReference type="PANTHER" id="PTHR46211">
    <property type="entry name" value="GLYCEROPHOSPHORYL DIESTER PHOSPHODIESTERASE"/>
    <property type="match status" value="1"/>
</dbReference>
<dbReference type="SUPFAM" id="SSF51695">
    <property type="entry name" value="PLC-like phosphodiesterases"/>
    <property type="match status" value="1"/>
</dbReference>
<dbReference type="STRING" id="1443111.Z949_3328"/>
<gene>
    <name evidence="2" type="ORF">C8N30_1316</name>
</gene>
<dbReference type="GO" id="GO:0006629">
    <property type="term" value="P:lipid metabolic process"/>
    <property type="evidence" value="ECO:0007669"/>
    <property type="project" value="InterPro"/>
</dbReference>
<dbReference type="RefSeq" id="WP_025063681.1">
    <property type="nucleotide sequence ID" value="NZ_RAQK01000001.1"/>
</dbReference>
<name>A0A420DR43_9RHOB</name>
<organism evidence="2 3">
    <name type="scientific">Sulfitobacter guttiformis</name>
    <dbReference type="NCBI Taxonomy" id="74349"/>
    <lineage>
        <taxon>Bacteria</taxon>
        <taxon>Pseudomonadati</taxon>
        <taxon>Pseudomonadota</taxon>
        <taxon>Alphaproteobacteria</taxon>
        <taxon>Rhodobacterales</taxon>
        <taxon>Roseobacteraceae</taxon>
        <taxon>Sulfitobacter</taxon>
    </lineage>
</organism>
<dbReference type="EMBL" id="RAQK01000001">
    <property type="protein sequence ID" value="RKE96746.1"/>
    <property type="molecule type" value="Genomic_DNA"/>
</dbReference>
<dbReference type="Gene3D" id="3.20.20.190">
    <property type="entry name" value="Phosphatidylinositol (PI) phosphodiesterase"/>
    <property type="match status" value="1"/>
</dbReference>
<evidence type="ECO:0000259" key="1">
    <source>
        <dbReference type="PROSITE" id="PS51704"/>
    </source>
</evidence>
<reference evidence="2 3" key="1">
    <citation type="submission" date="2018-09" db="EMBL/GenBank/DDBJ databases">
        <title>Genomic Encyclopedia of Archaeal and Bacterial Type Strains, Phase II (KMG-II): from individual species to whole genera.</title>
        <authorList>
            <person name="Goeker M."/>
        </authorList>
    </citation>
    <scope>NUCLEOTIDE SEQUENCE [LARGE SCALE GENOMIC DNA]</scope>
    <source>
        <strain evidence="2 3">DSM 11458</strain>
    </source>
</reference>
<dbReference type="Proteomes" id="UP000284407">
    <property type="component" value="Unassembled WGS sequence"/>
</dbReference>
<dbReference type="GO" id="GO:0008081">
    <property type="term" value="F:phosphoric diester hydrolase activity"/>
    <property type="evidence" value="ECO:0007669"/>
    <property type="project" value="InterPro"/>
</dbReference>